<dbReference type="Proteomes" id="UP000607653">
    <property type="component" value="Unassembled WGS sequence"/>
</dbReference>
<sequence>MDTTRLLIQWSSQAYPNVKVFRYAGSQFIDECRALFDGACSTGEVGWTPLANRSGPLASTGVSNASLGIGFDGETPDGGPIDIGDTPITPPARSKPQTQ</sequence>
<dbReference type="AlphaFoldDB" id="A0A822XQ83"/>
<evidence type="ECO:0000313" key="3">
    <source>
        <dbReference type="Proteomes" id="UP000607653"/>
    </source>
</evidence>
<organism evidence="2 3">
    <name type="scientific">Nelumbo nucifera</name>
    <name type="common">Sacred lotus</name>
    <dbReference type="NCBI Taxonomy" id="4432"/>
    <lineage>
        <taxon>Eukaryota</taxon>
        <taxon>Viridiplantae</taxon>
        <taxon>Streptophyta</taxon>
        <taxon>Embryophyta</taxon>
        <taxon>Tracheophyta</taxon>
        <taxon>Spermatophyta</taxon>
        <taxon>Magnoliopsida</taxon>
        <taxon>Proteales</taxon>
        <taxon>Nelumbonaceae</taxon>
        <taxon>Nelumbo</taxon>
    </lineage>
</organism>
<proteinExistence type="predicted"/>
<feature type="compositionally biased region" description="Low complexity" evidence="1">
    <location>
        <begin position="77"/>
        <end position="87"/>
    </location>
</feature>
<reference evidence="2 3" key="1">
    <citation type="journal article" date="2020" name="Mol. Biol. Evol.">
        <title>Distinct Expression and Methylation Patterns for Genes with Different Fates following a Single Whole-Genome Duplication in Flowering Plants.</title>
        <authorList>
            <person name="Shi T."/>
            <person name="Rahmani R.S."/>
            <person name="Gugger P.F."/>
            <person name="Wang M."/>
            <person name="Li H."/>
            <person name="Zhang Y."/>
            <person name="Li Z."/>
            <person name="Wang Q."/>
            <person name="Van de Peer Y."/>
            <person name="Marchal K."/>
            <person name="Chen J."/>
        </authorList>
    </citation>
    <scope>NUCLEOTIDE SEQUENCE [LARGE SCALE GENOMIC DNA]</scope>
    <source>
        <tissue evidence="2">Leaf</tissue>
    </source>
</reference>
<accession>A0A822XQ83</accession>
<protein>
    <submittedName>
        <fullName evidence="2">Uncharacterized protein</fullName>
    </submittedName>
</protein>
<keyword evidence="3" id="KW-1185">Reference proteome</keyword>
<comment type="caution">
    <text evidence="2">The sequence shown here is derived from an EMBL/GenBank/DDBJ whole genome shotgun (WGS) entry which is preliminary data.</text>
</comment>
<evidence type="ECO:0000313" key="2">
    <source>
        <dbReference type="EMBL" id="DAD22600.1"/>
    </source>
</evidence>
<name>A0A822XQ83_NELNU</name>
<gene>
    <name evidence="2" type="ORF">HUJ06_024063</name>
</gene>
<evidence type="ECO:0000256" key="1">
    <source>
        <dbReference type="SAM" id="MobiDB-lite"/>
    </source>
</evidence>
<feature type="region of interest" description="Disordered" evidence="1">
    <location>
        <begin position="68"/>
        <end position="99"/>
    </location>
</feature>
<dbReference type="EMBL" id="DUZY01000001">
    <property type="protein sequence ID" value="DAD22600.1"/>
    <property type="molecule type" value="Genomic_DNA"/>
</dbReference>